<accession>A0A7S3PYF3</accession>
<feature type="compositionally biased region" description="Polar residues" evidence="16">
    <location>
        <begin position="33"/>
        <end position="45"/>
    </location>
</feature>
<dbReference type="UniPathway" id="UPA00143"/>
<feature type="region of interest" description="Disordered" evidence="16">
    <location>
        <begin position="138"/>
        <end position="186"/>
    </location>
</feature>
<evidence type="ECO:0000259" key="17">
    <source>
        <dbReference type="PROSITE" id="PS50089"/>
    </source>
</evidence>
<dbReference type="EC" id="2.3.2.27" evidence="14"/>
<dbReference type="InterPro" id="IPR017907">
    <property type="entry name" value="Znf_RING_CS"/>
</dbReference>
<comment type="catalytic activity">
    <reaction evidence="1 14">
        <text>S-ubiquitinyl-[E2 ubiquitin-conjugating enzyme]-L-cysteine + [acceptor protein]-L-lysine = [E2 ubiquitin-conjugating enzyme]-L-cysteine + N(6)-ubiquitinyl-[acceptor protein]-L-lysine.</text>
        <dbReference type="EC" id="2.3.2.27"/>
    </reaction>
</comment>
<dbReference type="InterPro" id="IPR013083">
    <property type="entry name" value="Znf_RING/FYVE/PHD"/>
</dbReference>
<evidence type="ECO:0000256" key="2">
    <source>
        <dbReference type="ARBA" id="ARBA00004123"/>
    </source>
</evidence>
<feature type="coiled-coil region" evidence="15">
    <location>
        <begin position="737"/>
        <end position="813"/>
    </location>
</feature>
<dbReference type="AlphaFoldDB" id="A0A7S3PYF3"/>
<name>A0A7S3PYF3_9STRA</name>
<keyword evidence="10 14" id="KW-0156">Chromatin regulator</keyword>
<dbReference type="Pfam" id="PF13923">
    <property type="entry name" value="zf-C3HC4_2"/>
    <property type="match status" value="1"/>
</dbReference>
<evidence type="ECO:0000256" key="5">
    <source>
        <dbReference type="ARBA" id="ARBA00022679"/>
    </source>
</evidence>
<reference evidence="18" key="1">
    <citation type="submission" date="2021-01" db="EMBL/GenBank/DDBJ databases">
        <authorList>
            <person name="Corre E."/>
            <person name="Pelletier E."/>
            <person name="Niang G."/>
            <person name="Scheremetjew M."/>
            <person name="Finn R."/>
            <person name="Kale V."/>
            <person name="Holt S."/>
            <person name="Cochrane G."/>
            <person name="Meng A."/>
            <person name="Brown T."/>
            <person name="Cohen L."/>
        </authorList>
    </citation>
    <scope>NUCLEOTIDE SEQUENCE</scope>
    <source>
        <strain evidence="18">MM31A-1</strain>
    </source>
</reference>
<evidence type="ECO:0000256" key="15">
    <source>
        <dbReference type="SAM" id="Coils"/>
    </source>
</evidence>
<dbReference type="InterPro" id="IPR001841">
    <property type="entry name" value="Znf_RING"/>
</dbReference>
<evidence type="ECO:0000256" key="6">
    <source>
        <dbReference type="ARBA" id="ARBA00022723"/>
    </source>
</evidence>
<dbReference type="PANTHER" id="PTHR23163">
    <property type="entry name" value="RING FINGER PROTEIN-RELATED"/>
    <property type="match status" value="1"/>
</dbReference>
<dbReference type="Gene3D" id="3.30.40.10">
    <property type="entry name" value="Zinc/RING finger domain, C3HC4 (zinc finger)"/>
    <property type="match status" value="1"/>
</dbReference>
<feature type="compositionally biased region" description="Low complexity" evidence="16">
    <location>
        <begin position="105"/>
        <end position="122"/>
    </location>
</feature>
<proteinExistence type="inferred from homology"/>
<dbReference type="GO" id="GO:0061630">
    <property type="term" value="F:ubiquitin protein ligase activity"/>
    <property type="evidence" value="ECO:0007669"/>
    <property type="project" value="UniProtKB-EC"/>
</dbReference>
<dbReference type="PROSITE" id="PS00518">
    <property type="entry name" value="ZF_RING_1"/>
    <property type="match status" value="1"/>
</dbReference>
<dbReference type="SMART" id="SM00184">
    <property type="entry name" value="RING"/>
    <property type="match status" value="1"/>
</dbReference>
<dbReference type="GO" id="GO:0033503">
    <property type="term" value="C:HULC complex"/>
    <property type="evidence" value="ECO:0007669"/>
    <property type="project" value="TreeGrafter"/>
</dbReference>
<dbReference type="CDD" id="cd16499">
    <property type="entry name" value="RING-HC_Bre1-like"/>
    <property type="match status" value="1"/>
</dbReference>
<evidence type="ECO:0000256" key="4">
    <source>
        <dbReference type="ARBA" id="ARBA00005555"/>
    </source>
</evidence>
<protein>
    <recommendedName>
        <fullName evidence="14">E3 ubiquitin protein ligase</fullName>
        <ecNumber evidence="14">2.3.2.27</ecNumber>
    </recommendedName>
</protein>
<evidence type="ECO:0000256" key="12">
    <source>
        <dbReference type="ARBA" id="ARBA00023242"/>
    </source>
</evidence>
<feature type="compositionally biased region" description="Polar residues" evidence="16">
    <location>
        <begin position="312"/>
        <end position="330"/>
    </location>
</feature>
<evidence type="ECO:0000313" key="18">
    <source>
        <dbReference type="EMBL" id="CAE0459314.1"/>
    </source>
</evidence>
<comment type="subcellular location">
    <subcellularLocation>
        <location evidence="2 14">Nucleus</location>
    </subcellularLocation>
</comment>
<comment type="pathway">
    <text evidence="3 14">Protein modification; protein ubiquitination.</text>
</comment>
<dbReference type="EMBL" id="HBIO01005794">
    <property type="protein sequence ID" value="CAE0459314.1"/>
    <property type="molecule type" value="Transcribed_RNA"/>
</dbReference>
<keyword evidence="6 14" id="KW-0479">Metal-binding</keyword>
<dbReference type="GO" id="GO:0008270">
    <property type="term" value="F:zinc ion binding"/>
    <property type="evidence" value="ECO:0007669"/>
    <property type="project" value="UniProtKB-KW"/>
</dbReference>
<feature type="coiled-coil region" evidence="15">
    <location>
        <begin position="842"/>
        <end position="904"/>
    </location>
</feature>
<dbReference type="GO" id="GO:0006325">
    <property type="term" value="P:chromatin organization"/>
    <property type="evidence" value="ECO:0007669"/>
    <property type="project" value="UniProtKB-KW"/>
</dbReference>
<dbReference type="PANTHER" id="PTHR23163:SF0">
    <property type="entry name" value="E3 UBIQUITIN-PROTEIN LIGASE BRE1"/>
    <property type="match status" value="1"/>
</dbReference>
<evidence type="ECO:0000256" key="1">
    <source>
        <dbReference type="ARBA" id="ARBA00000900"/>
    </source>
</evidence>
<feature type="region of interest" description="Disordered" evidence="16">
    <location>
        <begin position="1"/>
        <end position="122"/>
    </location>
</feature>
<evidence type="ECO:0000256" key="16">
    <source>
        <dbReference type="SAM" id="MobiDB-lite"/>
    </source>
</evidence>
<feature type="compositionally biased region" description="Low complexity" evidence="16">
    <location>
        <begin position="153"/>
        <end position="169"/>
    </location>
</feature>
<feature type="coiled-coil region" evidence="15">
    <location>
        <begin position="573"/>
        <end position="600"/>
    </location>
</feature>
<sequence length="1007" mass="111345">MKRALAERAKQQTDEQHKHRAAAPPIGLPARSASLSVVGNKSNSLAEPIPKSAHAPATSGTRNRSDDHLAPPRKVPKSHSSSTPAKLKNNMAGSSNISSSKKKTAAFTSAAASSANSSANAGTTAMKTLSSASLMKIKAPGRSSSSKKRVRPSHSSPSPKSSGSGTSSSAAKSDHHRQVGNEDDDENNQSAFFLRRQNQALASELYQYKHTITLLERERDVRRKECHHIGEALGKLECIWLRVERGIAHAVDANEHSFKENALSTTGSGMKVSAASTGNGGDVETILSITQSIVRLAKSPYEEFRGVKGKSSHQAQTHASLPQDVSSNENVMDVDQEDGALEAVNDVKQSEEEQSFLNALSSSTTSFSNRCSKFQELLIRMLNGMGKDLASSTTSSEVEKLHEQLLSLQASCNGLECQVQELVKAREEACLCERKVRRGLYRVASGRLKIGEVLKAVEKEGSSSLDDLEEIQNELSAPKPTRQGGVAHGDSANGEGKLDAVMFDGKMISCDDVVQMKKLIDDLKIVNESRHKRITELLDERVSQDKKINDLMAQEKSGGENNEESNIQASPLYIEMTSKLTSAEREVKMVKKEMEAIKQRWAQCKGDLELAHKSIADLKEKHNRRFLELSGNKDEGGKAGSTISPNGNGCIRHIEQAKHVIELEHKLKHALDNVRQSESIRISLIDAHSMNEMLQRQIGEIKVKQENLELIQGGEGNTGNSHGLNPARDEGEKDRLYSRMKKEMSSALNKVEQAEKERDSLVSMNLRLQQQSVEKDDMNAKSLSTILHLKQLSEQLEQEKDAIEKNLKSAQQLAVGARLASNAKARVEEEAMREKEAAVSESKECKLSLETLQKEKERVQGELAMKNAKLESAKSESEEIRNRCDELVSKTAIIEEEKRKLEEALIIAKKDAIEVSKKASKAQIQARGTNSKFDTEFTSEELTIQVNQLKNRLVCPVCMTRDKRVIITRCRHMFCRHCIAANLEARNRKCPSCKQRFEKKDVEDVWF</sequence>
<evidence type="ECO:0000256" key="10">
    <source>
        <dbReference type="ARBA" id="ARBA00022853"/>
    </source>
</evidence>
<dbReference type="InterPro" id="IPR013956">
    <property type="entry name" value="E3_ubiquit_lig_Bre1"/>
</dbReference>
<evidence type="ECO:0000256" key="13">
    <source>
        <dbReference type="PROSITE-ProRule" id="PRU00175"/>
    </source>
</evidence>
<organism evidence="18">
    <name type="scientific">Chaetoceros debilis</name>
    <dbReference type="NCBI Taxonomy" id="122233"/>
    <lineage>
        <taxon>Eukaryota</taxon>
        <taxon>Sar</taxon>
        <taxon>Stramenopiles</taxon>
        <taxon>Ochrophyta</taxon>
        <taxon>Bacillariophyta</taxon>
        <taxon>Coscinodiscophyceae</taxon>
        <taxon>Chaetocerotophycidae</taxon>
        <taxon>Chaetocerotales</taxon>
        <taxon>Chaetocerotaceae</taxon>
        <taxon>Chaetoceros</taxon>
    </lineage>
</organism>
<dbReference type="GO" id="GO:0016567">
    <property type="term" value="P:protein ubiquitination"/>
    <property type="evidence" value="ECO:0007669"/>
    <property type="project" value="UniProtKB-UniRule"/>
</dbReference>
<feature type="domain" description="RING-type" evidence="17">
    <location>
        <begin position="955"/>
        <end position="994"/>
    </location>
</feature>
<dbReference type="SUPFAM" id="SSF57850">
    <property type="entry name" value="RING/U-box"/>
    <property type="match status" value="1"/>
</dbReference>
<feature type="region of interest" description="Disordered" evidence="16">
    <location>
        <begin position="712"/>
        <end position="733"/>
    </location>
</feature>
<dbReference type="PROSITE" id="PS50089">
    <property type="entry name" value="ZF_RING_2"/>
    <property type="match status" value="1"/>
</dbReference>
<keyword evidence="5 14" id="KW-0808">Transferase</keyword>
<evidence type="ECO:0000256" key="9">
    <source>
        <dbReference type="ARBA" id="ARBA00022833"/>
    </source>
</evidence>
<evidence type="ECO:0000256" key="8">
    <source>
        <dbReference type="ARBA" id="ARBA00022786"/>
    </source>
</evidence>
<keyword evidence="11 14" id="KW-0175">Coiled coil</keyword>
<comment type="similarity">
    <text evidence="4 14">Belongs to the BRE1 family.</text>
</comment>
<keyword evidence="12 14" id="KW-0539">Nucleus</keyword>
<keyword evidence="9 14" id="KW-0862">Zinc</keyword>
<feature type="region of interest" description="Disordered" evidence="16">
    <location>
        <begin position="307"/>
        <end position="330"/>
    </location>
</feature>
<gene>
    <name evidence="18" type="ORF">CDEB00056_LOCUS4155</name>
</gene>
<feature type="compositionally biased region" description="Basic and acidic residues" evidence="16">
    <location>
        <begin position="1"/>
        <end position="17"/>
    </location>
</feature>
<evidence type="ECO:0000256" key="14">
    <source>
        <dbReference type="RuleBase" id="RU365038"/>
    </source>
</evidence>
<dbReference type="GO" id="GO:0005634">
    <property type="term" value="C:nucleus"/>
    <property type="evidence" value="ECO:0007669"/>
    <property type="project" value="UniProtKB-SubCell"/>
</dbReference>
<evidence type="ECO:0000256" key="7">
    <source>
        <dbReference type="ARBA" id="ARBA00022771"/>
    </source>
</evidence>
<keyword evidence="7 13" id="KW-0863">Zinc-finger</keyword>
<evidence type="ECO:0000256" key="3">
    <source>
        <dbReference type="ARBA" id="ARBA00004906"/>
    </source>
</evidence>
<evidence type="ECO:0000256" key="11">
    <source>
        <dbReference type="ARBA" id="ARBA00023054"/>
    </source>
</evidence>
<keyword evidence="8 14" id="KW-0833">Ubl conjugation pathway</keyword>